<organism evidence="1 2">
    <name type="scientific">Pontiella desulfatans</name>
    <dbReference type="NCBI Taxonomy" id="2750659"/>
    <lineage>
        <taxon>Bacteria</taxon>
        <taxon>Pseudomonadati</taxon>
        <taxon>Kiritimatiellota</taxon>
        <taxon>Kiritimatiellia</taxon>
        <taxon>Kiritimatiellales</taxon>
        <taxon>Pontiellaceae</taxon>
        <taxon>Pontiella</taxon>
    </lineage>
</organism>
<dbReference type="EMBL" id="CAAHFG010000001">
    <property type="protein sequence ID" value="VGO12309.1"/>
    <property type="molecule type" value="Genomic_DNA"/>
</dbReference>
<reference evidence="1 2" key="1">
    <citation type="submission" date="2019-04" db="EMBL/GenBank/DDBJ databases">
        <authorList>
            <person name="Van Vliet M D."/>
        </authorList>
    </citation>
    <scope>NUCLEOTIDE SEQUENCE [LARGE SCALE GENOMIC DNA]</scope>
    <source>
        <strain evidence="1 2">F1</strain>
    </source>
</reference>
<keyword evidence="2" id="KW-1185">Reference proteome</keyword>
<dbReference type="AlphaFoldDB" id="A0A6C2TXE2"/>
<evidence type="ECO:0000313" key="1">
    <source>
        <dbReference type="EMBL" id="VGO12309.1"/>
    </source>
</evidence>
<evidence type="ECO:0000313" key="2">
    <source>
        <dbReference type="Proteomes" id="UP000366872"/>
    </source>
</evidence>
<name>A0A6C2TXE2_PONDE</name>
<dbReference type="Proteomes" id="UP000366872">
    <property type="component" value="Unassembled WGS sequence"/>
</dbReference>
<sequence>MSTPKTQYFAAMPDRHDLRDIGKTCKPDTVRCHLI</sequence>
<accession>A0A6C2TXE2</accession>
<protein>
    <submittedName>
        <fullName evidence="1">Uncharacterized protein</fullName>
    </submittedName>
</protein>
<gene>
    <name evidence="1" type="ORF">PDESU_00860</name>
</gene>
<proteinExistence type="predicted"/>